<dbReference type="GO" id="GO:0016779">
    <property type="term" value="F:nucleotidyltransferase activity"/>
    <property type="evidence" value="ECO:0007669"/>
    <property type="project" value="UniProtKB-KW"/>
</dbReference>
<evidence type="ECO:0000256" key="4">
    <source>
        <dbReference type="ARBA" id="ARBA00022741"/>
    </source>
</evidence>
<evidence type="ECO:0000259" key="9">
    <source>
        <dbReference type="Pfam" id="PF12804"/>
    </source>
</evidence>
<comment type="catalytic activity">
    <reaction evidence="8">
        <text>Mo-molybdopterin + GTP + H(+) = Mo-molybdopterin guanine dinucleotide + diphosphate</text>
        <dbReference type="Rhea" id="RHEA:34243"/>
        <dbReference type="ChEBI" id="CHEBI:15378"/>
        <dbReference type="ChEBI" id="CHEBI:33019"/>
        <dbReference type="ChEBI" id="CHEBI:37565"/>
        <dbReference type="ChEBI" id="CHEBI:71302"/>
        <dbReference type="ChEBI" id="CHEBI:71310"/>
        <dbReference type="EC" id="2.7.7.77"/>
    </reaction>
</comment>
<keyword evidence="3 8" id="KW-0479">Metal-binding</keyword>
<feature type="binding site" evidence="8">
    <location>
        <begin position="10"/>
        <end position="12"/>
    </location>
    <ligand>
        <name>GTP</name>
        <dbReference type="ChEBI" id="CHEBI:37565"/>
    </ligand>
</feature>
<comment type="subunit">
    <text evidence="8">Monomer.</text>
</comment>
<dbReference type="Gene3D" id="3.90.550.10">
    <property type="entry name" value="Spore Coat Polysaccharide Biosynthesis Protein SpsA, Chain A"/>
    <property type="match status" value="1"/>
</dbReference>
<evidence type="ECO:0000256" key="2">
    <source>
        <dbReference type="ARBA" id="ARBA00022679"/>
    </source>
</evidence>
<sequence length="191" mass="20785">MDEAITALVLAGGRGRRMGGIDKGWASYRQRSLIEWVLSRLARQVDHVLINANRSRTAYEALGWPVIGDRSGGYQGPLMGIWSGLCAAETPLVLVVPCDTPCLPLDLVERLYASLGAHDIAVAHDGERSQPVVALLRRGLAADLERALAAGERKVERWYARHAWVSVDFSDCPEAFANINSPHDVVSLTAS</sequence>
<dbReference type="InterPro" id="IPR029044">
    <property type="entry name" value="Nucleotide-diphossugar_trans"/>
</dbReference>
<comment type="similarity">
    <text evidence="8">Belongs to the MobA family.</text>
</comment>
<dbReference type="CDD" id="cd02503">
    <property type="entry name" value="MobA"/>
    <property type="match status" value="1"/>
</dbReference>
<dbReference type="PANTHER" id="PTHR19136">
    <property type="entry name" value="MOLYBDENUM COFACTOR GUANYLYLTRANSFERASE"/>
    <property type="match status" value="1"/>
</dbReference>
<reference evidence="11" key="1">
    <citation type="journal article" date="2019" name="Int. J. Syst. Evol. Microbiol.">
        <title>The Global Catalogue of Microorganisms (GCM) 10K type strain sequencing project: providing services to taxonomists for standard genome sequencing and annotation.</title>
        <authorList>
            <consortium name="The Broad Institute Genomics Platform"/>
            <consortium name="The Broad Institute Genome Sequencing Center for Infectious Disease"/>
            <person name="Wu L."/>
            <person name="Ma J."/>
        </authorList>
    </citation>
    <scope>NUCLEOTIDE SEQUENCE [LARGE SCALE GENOMIC DNA]</scope>
    <source>
        <strain evidence="11">JCM 18472</strain>
    </source>
</reference>
<keyword evidence="6 8" id="KW-0342">GTP-binding</keyword>
<dbReference type="SUPFAM" id="SSF53448">
    <property type="entry name" value="Nucleotide-diphospho-sugar transferases"/>
    <property type="match status" value="1"/>
</dbReference>
<feature type="binding site" evidence="8">
    <location>
        <position position="69"/>
    </location>
    <ligand>
        <name>GTP</name>
        <dbReference type="ChEBI" id="CHEBI:37565"/>
    </ligand>
</feature>
<evidence type="ECO:0000313" key="10">
    <source>
        <dbReference type="EMBL" id="GAA5169249.1"/>
    </source>
</evidence>
<keyword evidence="11" id="KW-1185">Reference proteome</keyword>
<protein>
    <recommendedName>
        <fullName evidence="8">Molybdenum cofactor guanylyltransferase</fullName>
        <shortName evidence="8">MoCo guanylyltransferase</shortName>
        <ecNumber evidence="8">2.7.7.77</ecNumber>
    </recommendedName>
    <alternativeName>
        <fullName evidence="8">GTP:molybdopterin guanylyltransferase</fullName>
    </alternativeName>
    <alternativeName>
        <fullName evidence="8">Mo-MPT guanylyltransferase</fullName>
    </alternativeName>
    <alternativeName>
        <fullName evidence="8">Molybdopterin guanylyltransferase</fullName>
    </alternativeName>
    <alternativeName>
        <fullName evidence="8">Molybdopterin-guanine dinucleotide synthase</fullName>
        <shortName evidence="8">MGD synthase</shortName>
    </alternativeName>
</protein>
<dbReference type="InterPro" id="IPR025877">
    <property type="entry name" value="MobA-like_NTP_Trfase"/>
</dbReference>
<evidence type="ECO:0000313" key="11">
    <source>
        <dbReference type="Proteomes" id="UP001500074"/>
    </source>
</evidence>
<keyword evidence="10" id="KW-0548">Nucleotidyltransferase</keyword>
<dbReference type="Proteomes" id="UP001500074">
    <property type="component" value="Unassembled WGS sequence"/>
</dbReference>
<accession>A0ABP9QXS4</accession>
<evidence type="ECO:0000256" key="7">
    <source>
        <dbReference type="ARBA" id="ARBA00023150"/>
    </source>
</evidence>
<feature type="domain" description="MobA-like NTP transferase" evidence="9">
    <location>
        <begin position="7"/>
        <end position="162"/>
    </location>
</feature>
<gene>
    <name evidence="8 10" type="primary">mobA</name>
    <name evidence="10" type="ORF">GCM10023342_00820</name>
</gene>
<dbReference type="NCBIfam" id="TIGR02665">
    <property type="entry name" value="molyb_mobA"/>
    <property type="match status" value="1"/>
</dbReference>
<comment type="function">
    <text evidence="8">Transfers a GMP moiety from GTP to Mo-molybdopterin (Mo-MPT) cofactor (Moco or molybdenum cofactor) to form Mo-molybdopterin guanine dinucleotide (Mo-MGD) cofactor.</text>
</comment>
<keyword evidence="5 8" id="KW-0460">Magnesium</keyword>
<keyword evidence="1 8" id="KW-0963">Cytoplasm</keyword>
<feature type="binding site" evidence="8">
    <location>
        <position position="99"/>
    </location>
    <ligand>
        <name>GTP</name>
        <dbReference type="ChEBI" id="CHEBI:37565"/>
    </ligand>
</feature>
<dbReference type="PANTHER" id="PTHR19136:SF81">
    <property type="entry name" value="MOLYBDENUM COFACTOR GUANYLYLTRANSFERASE"/>
    <property type="match status" value="1"/>
</dbReference>
<keyword evidence="7 8" id="KW-0501">Molybdenum cofactor biosynthesis</keyword>
<comment type="subcellular location">
    <subcellularLocation>
        <location evidence="8">Cytoplasm</location>
    </subcellularLocation>
</comment>
<keyword evidence="4 8" id="KW-0547">Nucleotide-binding</keyword>
<dbReference type="Pfam" id="PF12804">
    <property type="entry name" value="NTP_transf_3"/>
    <property type="match status" value="1"/>
</dbReference>
<evidence type="ECO:0000256" key="3">
    <source>
        <dbReference type="ARBA" id="ARBA00022723"/>
    </source>
</evidence>
<comment type="caution">
    <text evidence="10">The sequence shown here is derived from an EMBL/GenBank/DDBJ whole genome shotgun (WGS) entry which is preliminary data.</text>
</comment>
<keyword evidence="2 8" id="KW-0808">Transferase</keyword>
<dbReference type="EC" id="2.7.7.77" evidence="8"/>
<dbReference type="HAMAP" id="MF_00316">
    <property type="entry name" value="MobA"/>
    <property type="match status" value="1"/>
</dbReference>
<dbReference type="InterPro" id="IPR013482">
    <property type="entry name" value="Molybde_CF_guanTrfase"/>
</dbReference>
<dbReference type="EMBL" id="BAABKI010000002">
    <property type="protein sequence ID" value="GAA5169249.1"/>
    <property type="molecule type" value="Genomic_DNA"/>
</dbReference>
<dbReference type="RefSeq" id="WP_031383807.1">
    <property type="nucleotide sequence ID" value="NZ_BAABKI010000002.1"/>
</dbReference>
<evidence type="ECO:0000256" key="8">
    <source>
        <dbReference type="HAMAP-Rule" id="MF_00316"/>
    </source>
</evidence>
<feature type="binding site" evidence="8">
    <location>
        <position position="51"/>
    </location>
    <ligand>
        <name>GTP</name>
        <dbReference type="ChEBI" id="CHEBI:37565"/>
    </ligand>
</feature>
<feature type="binding site" evidence="8">
    <location>
        <position position="23"/>
    </location>
    <ligand>
        <name>GTP</name>
        <dbReference type="ChEBI" id="CHEBI:37565"/>
    </ligand>
</feature>
<organism evidence="10 11">
    <name type="scientific">Modicisalibacter zincidurans</name>
    <dbReference type="NCBI Taxonomy" id="1178777"/>
    <lineage>
        <taxon>Bacteria</taxon>
        <taxon>Pseudomonadati</taxon>
        <taxon>Pseudomonadota</taxon>
        <taxon>Gammaproteobacteria</taxon>
        <taxon>Oceanospirillales</taxon>
        <taxon>Halomonadaceae</taxon>
        <taxon>Modicisalibacter</taxon>
    </lineage>
</organism>
<feature type="binding site" evidence="8">
    <location>
        <position position="99"/>
    </location>
    <ligand>
        <name>Mg(2+)</name>
        <dbReference type="ChEBI" id="CHEBI:18420"/>
    </ligand>
</feature>
<comment type="domain">
    <text evidence="8">The N-terminal domain determines nucleotide recognition and specific binding, while the C-terminal domain determines the specific binding to the target protein.</text>
</comment>
<evidence type="ECO:0000256" key="5">
    <source>
        <dbReference type="ARBA" id="ARBA00022842"/>
    </source>
</evidence>
<evidence type="ECO:0000256" key="1">
    <source>
        <dbReference type="ARBA" id="ARBA00022490"/>
    </source>
</evidence>
<proteinExistence type="inferred from homology"/>
<name>A0ABP9QXS4_9GAMM</name>
<evidence type="ECO:0000256" key="6">
    <source>
        <dbReference type="ARBA" id="ARBA00023134"/>
    </source>
</evidence>
<comment type="cofactor">
    <cofactor evidence="8">
        <name>Mg(2+)</name>
        <dbReference type="ChEBI" id="CHEBI:18420"/>
    </cofactor>
</comment>